<dbReference type="PANTHER" id="PTHR39142">
    <property type="entry name" value="MID1P"/>
    <property type="match status" value="1"/>
</dbReference>
<dbReference type="OrthoDB" id="5405745at2759"/>
<dbReference type="PANTHER" id="PTHR39142:SF1">
    <property type="entry name" value="AEL197CP"/>
    <property type="match status" value="1"/>
</dbReference>
<keyword evidence="3" id="KW-1185">Reference proteome</keyword>
<keyword evidence="1" id="KW-0732">Signal</keyword>
<evidence type="ECO:0008006" key="4">
    <source>
        <dbReference type="Google" id="ProtNLM"/>
    </source>
</evidence>
<evidence type="ECO:0000313" key="2">
    <source>
        <dbReference type="EMBL" id="PHH64922.1"/>
    </source>
</evidence>
<dbReference type="EMBL" id="NJET01000024">
    <property type="protein sequence ID" value="PHH64922.1"/>
    <property type="molecule type" value="Genomic_DNA"/>
</dbReference>
<reference evidence="2 3" key="1">
    <citation type="submission" date="2017-06" db="EMBL/GenBank/DDBJ databases">
        <title>Ant-infecting Ophiocordyceps genomes reveal a high diversity of potential behavioral manipulation genes and a possible major role for enterotoxins.</title>
        <authorList>
            <person name="De Bekker C."/>
            <person name="Evans H.C."/>
            <person name="Brachmann A."/>
            <person name="Hughes D.P."/>
        </authorList>
    </citation>
    <scope>NUCLEOTIDE SEQUENCE [LARGE SCALE GENOMIC DNA]</scope>
    <source>
        <strain evidence="2 3">Map64</strain>
    </source>
</reference>
<evidence type="ECO:0000313" key="3">
    <source>
        <dbReference type="Proteomes" id="UP000226192"/>
    </source>
</evidence>
<feature type="signal peptide" evidence="1">
    <location>
        <begin position="1"/>
        <end position="34"/>
    </location>
</feature>
<gene>
    <name evidence="2" type="ORF">CDD81_3779</name>
</gene>
<evidence type="ECO:0000256" key="1">
    <source>
        <dbReference type="SAM" id="SignalP"/>
    </source>
</evidence>
<dbReference type="STRING" id="1399860.A0A2C5YCE0"/>
<organism evidence="2 3">
    <name type="scientific">Ophiocordyceps australis</name>
    <dbReference type="NCBI Taxonomy" id="1399860"/>
    <lineage>
        <taxon>Eukaryota</taxon>
        <taxon>Fungi</taxon>
        <taxon>Dikarya</taxon>
        <taxon>Ascomycota</taxon>
        <taxon>Pezizomycotina</taxon>
        <taxon>Sordariomycetes</taxon>
        <taxon>Hypocreomycetidae</taxon>
        <taxon>Hypocreales</taxon>
        <taxon>Ophiocordycipitaceae</taxon>
        <taxon>Ophiocordyceps</taxon>
    </lineage>
</organism>
<dbReference type="GO" id="GO:0005262">
    <property type="term" value="F:calcium channel activity"/>
    <property type="evidence" value="ECO:0007669"/>
    <property type="project" value="InterPro"/>
</dbReference>
<dbReference type="GO" id="GO:0098703">
    <property type="term" value="P:calcium ion import across plasma membrane"/>
    <property type="evidence" value="ECO:0007669"/>
    <property type="project" value="InterPro"/>
</dbReference>
<dbReference type="Proteomes" id="UP000226192">
    <property type="component" value="Unassembled WGS sequence"/>
</dbReference>
<name>A0A2C5YCE0_9HYPO</name>
<comment type="caution">
    <text evidence="2">The sequence shown here is derived from an EMBL/GenBank/DDBJ whole genome shotgun (WGS) entry which is preliminary data.</text>
</comment>
<accession>A0A2C5YCE0</accession>
<dbReference type="Pfam" id="PF12929">
    <property type="entry name" value="Mid1"/>
    <property type="match status" value="1"/>
</dbReference>
<dbReference type="InterPro" id="IPR024338">
    <property type="entry name" value="MID1/Yam8"/>
</dbReference>
<proteinExistence type="predicted"/>
<dbReference type="AlphaFoldDB" id="A0A2C5YCE0"/>
<protein>
    <recommendedName>
        <fullName evidence="4">FZ domain-containing protein</fullName>
    </recommendedName>
</protein>
<feature type="chain" id="PRO_5012744890" description="FZ domain-containing protein" evidence="1">
    <location>
        <begin position="35"/>
        <end position="604"/>
    </location>
</feature>
<sequence>MQSSQLQSRMATRLAASLMLMGLWLLFSWRAAAALDSQGLANSQDDLTASDSLGEEGFEDMLKDVSYEADFGLFDRGIVGRAPQSLVVLSSNEPKALNLQPGETTCYKVEKKVIFGDNAGNGPRNKTIYVSANTCRQPTYTGQSKGRTPSAPQLMLRVSNSNEAACSSSGKDGINFREGAVTLSYNATDDTYIGIIAPNVTSEFQGVYNFEVAASLDDFFHRYESRGGAELLWMDSDSTSALLVTRNLTEDADDVSRIMAQQPPYELFVSNSESTAIDGLRHSVCGLQNTAQIFASSAGSGAINSPYRTGLTLRGPGRLPKQQFLLVALNASSSYSGTLVKKANATNVQKRQEDERSGPGSILYQATDFQTVSGTNCKVVTDLEFCNEIQYAVPGNDQKFNNTALAKAYDDYAKSMYENFEKVMMQIQCEAGRTSLYSLARNCDDCRAAYKNWLCTVSIPRCENFGSSNPFALKRNAAQAFPNGTMLDEDERDKLEQDVVSQTSRNKFIDSEIQPGPYKEILPCEELCYEVVQSCPAAIKFECPQSGTPGFEASYHGRDRDGSTVVACNYPGEARTPMSAGQRIQPDAMLLVSGLGVAAAWALR</sequence>